<comment type="caution">
    <text evidence="2">The sequence shown here is derived from an EMBL/GenBank/DDBJ whole genome shotgun (WGS) entry which is preliminary data.</text>
</comment>
<dbReference type="AlphaFoldDB" id="A0A6A3HII2"/>
<sequence length="284" mass="29445">MTKTPVTPPGVLTRSQGPAITPPGTPPRAARTDTSTLDTATTTTQSAAGSTTDAATMNPPSAGLNQPAPATTTSAESAYTTAQQPTRLLQPGVDTQSAGGRDPATRLLPSSDGPATTTNSEMTTLVNAIHLMMSTVARLEARGWLRRSRGDSDARRHGVNDAAWYGGDDAIWRNGNGMDGGGSNGGSTVCHGERGDVDGDGDDSGPCEPGGICAHWIGSGGDWCCRRSIPATSSARATAALHGTSGAQRSEDDDNDSNAGSATAIIPRRKWRQQQLRQPRQLRQ</sequence>
<feature type="compositionally biased region" description="Low complexity" evidence="1">
    <location>
        <begin position="273"/>
        <end position="284"/>
    </location>
</feature>
<dbReference type="Proteomes" id="UP000460718">
    <property type="component" value="Unassembled WGS sequence"/>
</dbReference>
<feature type="region of interest" description="Disordered" evidence="1">
    <location>
        <begin position="1"/>
        <end position="119"/>
    </location>
</feature>
<feature type="compositionally biased region" description="Polar residues" evidence="1">
    <location>
        <begin position="83"/>
        <end position="98"/>
    </location>
</feature>
<evidence type="ECO:0000256" key="1">
    <source>
        <dbReference type="SAM" id="MobiDB-lite"/>
    </source>
</evidence>
<gene>
    <name evidence="2" type="ORF">PF011_g27055</name>
</gene>
<protein>
    <submittedName>
        <fullName evidence="2">Uncharacterized protein</fullName>
    </submittedName>
</protein>
<name>A0A6A3HII2_9STRA</name>
<feature type="region of interest" description="Disordered" evidence="1">
    <location>
        <begin position="236"/>
        <end position="284"/>
    </location>
</feature>
<feature type="compositionally biased region" description="Low complexity" evidence="1">
    <location>
        <begin position="27"/>
        <end position="56"/>
    </location>
</feature>
<reference evidence="2 3" key="1">
    <citation type="submission" date="2018-09" db="EMBL/GenBank/DDBJ databases">
        <title>Genomic investigation of the strawberry pathogen Phytophthora fragariae indicates pathogenicity is determined by transcriptional variation in three key races.</title>
        <authorList>
            <person name="Adams T.M."/>
            <person name="Armitage A.D."/>
            <person name="Sobczyk M.K."/>
            <person name="Bates H.J."/>
            <person name="Dunwell J.M."/>
            <person name="Nellist C.F."/>
            <person name="Harrison R.J."/>
        </authorList>
    </citation>
    <scope>NUCLEOTIDE SEQUENCE [LARGE SCALE GENOMIC DNA]</scope>
    <source>
        <strain evidence="2 3">SCRP245</strain>
    </source>
</reference>
<accession>A0A6A3HII2</accession>
<feature type="region of interest" description="Disordered" evidence="1">
    <location>
        <begin position="184"/>
        <end position="203"/>
    </location>
</feature>
<organism evidence="2 3">
    <name type="scientific">Phytophthora fragariae</name>
    <dbReference type="NCBI Taxonomy" id="53985"/>
    <lineage>
        <taxon>Eukaryota</taxon>
        <taxon>Sar</taxon>
        <taxon>Stramenopiles</taxon>
        <taxon>Oomycota</taxon>
        <taxon>Peronosporomycetes</taxon>
        <taxon>Peronosporales</taxon>
        <taxon>Peronosporaceae</taxon>
        <taxon>Phytophthora</taxon>
    </lineage>
</organism>
<feature type="compositionally biased region" description="Low complexity" evidence="1">
    <location>
        <begin position="67"/>
        <end position="82"/>
    </location>
</feature>
<dbReference type="EMBL" id="QXFW01003788">
    <property type="protein sequence ID" value="KAE8968782.1"/>
    <property type="molecule type" value="Genomic_DNA"/>
</dbReference>
<evidence type="ECO:0000313" key="3">
    <source>
        <dbReference type="Proteomes" id="UP000460718"/>
    </source>
</evidence>
<proteinExistence type="predicted"/>
<evidence type="ECO:0000313" key="2">
    <source>
        <dbReference type="EMBL" id="KAE8968782.1"/>
    </source>
</evidence>